<keyword evidence="2" id="KW-1185">Reference proteome</keyword>
<evidence type="ECO:0000313" key="1">
    <source>
        <dbReference type="EMBL" id="MXV52752.1"/>
    </source>
</evidence>
<gene>
    <name evidence="1" type="ORF">GS399_17400</name>
</gene>
<evidence type="ECO:0000313" key="2">
    <source>
        <dbReference type="Proteomes" id="UP000466586"/>
    </source>
</evidence>
<name>A0A7K1YDU3_9SPHI</name>
<dbReference type="EMBL" id="WVHT01000009">
    <property type="protein sequence ID" value="MXV52752.1"/>
    <property type="molecule type" value="Genomic_DNA"/>
</dbReference>
<organism evidence="1 2">
    <name type="scientific">Hufsiella arboris</name>
    <dbReference type="NCBI Taxonomy" id="2695275"/>
    <lineage>
        <taxon>Bacteria</taxon>
        <taxon>Pseudomonadati</taxon>
        <taxon>Bacteroidota</taxon>
        <taxon>Sphingobacteriia</taxon>
        <taxon>Sphingobacteriales</taxon>
        <taxon>Sphingobacteriaceae</taxon>
        <taxon>Hufsiella</taxon>
    </lineage>
</organism>
<reference evidence="1 2" key="1">
    <citation type="submission" date="2019-11" db="EMBL/GenBank/DDBJ databases">
        <title>Pedobacter sp. HMF7647 Genome sequencing and assembly.</title>
        <authorList>
            <person name="Kang H."/>
            <person name="Kim H."/>
            <person name="Joh K."/>
        </authorList>
    </citation>
    <scope>NUCLEOTIDE SEQUENCE [LARGE SCALE GENOMIC DNA]</scope>
    <source>
        <strain evidence="1 2">HMF7647</strain>
    </source>
</reference>
<proteinExistence type="predicted"/>
<dbReference type="Proteomes" id="UP000466586">
    <property type="component" value="Unassembled WGS sequence"/>
</dbReference>
<protein>
    <submittedName>
        <fullName evidence="1">DUF3078 domain-containing protein</fullName>
    </submittedName>
</protein>
<dbReference type="RefSeq" id="WP_160845927.1">
    <property type="nucleotide sequence ID" value="NZ_WVHT01000009.1"/>
</dbReference>
<dbReference type="AlphaFoldDB" id="A0A7K1YDU3"/>
<comment type="caution">
    <text evidence="1">The sequence shown here is derived from an EMBL/GenBank/DDBJ whole genome shotgun (WGS) entry which is preliminary data.</text>
</comment>
<dbReference type="InterPro" id="IPR021428">
    <property type="entry name" value="DUF3078"/>
</dbReference>
<dbReference type="Pfam" id="PF11276">
    <property type="entry name" value="DUF3078"/>
    <property type="match status" value="1"/>
</dbReference>
<sequence>MKKYLLIILSVFALKAFSQEIQDGKVNTESKRFLKERDTTKKQEGWTVRGNNTLLLNQAAFSNWISGGINSIALAGRADQEFNLKRGRNIWDNRFILAYGLRSEEGDRSKKVEDLIDITSKYGYEIGSNWYAAVGMNFKTQFTKGYDYTNDNLNYISNFMAPGYLAIGLGFDYIPNDNFQLNIHPLTSRMTFITDDNVFDPDRDGIPKEAYGADPFDHFVYQFGLFLGARYKAKLMDNVTFDNRAGIYSNYLEKPQNMVLSYSAILDLKVNKFISTQITFDAFYDENQVKKVQIKETLGVGLTYKYGKY</sequence>
<accession>A0A7K1YDU3</accession>